<feature type="compositionally biased region" description="Low complexity" evidence="1">
    <location>
        <begin position="219"/>
        <end position="229"/>
    </location>
</feature>
<gene>
    <name evidence="2" type="ORF">C8R41DRAFT_868722</name>
</gene>
<feature type="compositionally biased region" description="Basic and acidic residues" evidence="1">
    <location>
        <begin position="200"/>
        <end position="210"/>
    </location>
</feature>
<dbReference type="EMBL" id="JANVFT010000055">
    <property type="protein sequence ID" value="KAJ4484107.1"/>
    <property type="molecule type" value="Genomic_DNA"/>
</dbReference>
<evidence type="ECO:0000313" key="3">
    <source>
        <dbReference type="Proteomes" id="UP001150217"/>
    </source>
</evidence>
<reference evidence="2" key="1">
    <citation type="submission" date="2022-08" db="EMBL/GenBank/DDBJ databases">
        <title>A Global Phylogenomic Analysis of the Shiitake Genus Lentinula.</title>
        <authorList>
            <consortium name="DOE Joint Genome Institute"/>
            <person name="Sierra-Patev S."/>
            <person name="Min B."/>
            <person name="Naranjo-Ortiz M."/>
            <person name="Looney B."/>
            <person name="Konkel Z."/>
            <person name="Slot J.C."/>
            <person name="Sakamoto Y."/>
            <person name="Steenwyk J.L."/>
            <person name="Rokas A."/>
            <person name="Carro J."/>
            <person name="Camarero S."/>
            <person name="Ferreira P."/>
            <person name="Molpeceres G."/>
            <person name="Ruiz-Duenas F.J."/>
            <person name="Serrano A."/>
            <person name="Henrissat B."/>
            <person name="Drula E."/>
            <person name="Hughes K.W."/>
            <person name="Mata J.L."/>
            <person name="Ishikawa N.K."/>
            <person name="Vargas-Isla R."/>
            <person name="Ushijima S."/>
            <person name="Smith C.A."/>
            <person name="Ahrendt S."/>
            <person name="Andreopoulos W."/>
            <person name="He G."/>
            <person name="Labutti K."/>
            <person name="Lipzen A."/>
            <person name="Ng V."/>
            <person name="Riley R."/>
            <person name="Sandor L."/>
            <person name="Barry K."/>
            <person name="Martinez A.T."/>
            <person name="Xiao Y."/>
            <person name="Gibbons J.G."/>
            <person name="Terashima K."/>
            <person name="Grigoriev I.V."/>
            <person name="Hibbett D.S."/>
        </authorList>
    </citation>
    <scope>NUCLEOTIDE SEQUENCE</scope>
    <source>
        <strain evidence="2">RHP3577 ss4</strain>
    </source>
</reference>
<name>A0ABQ8VAQ7_9AGAR</name>
<feature type="region of interest" description="Disordered" evidence="1">
    <location>
        <begin position="197"/>
        <end position="241"/>
    </location>
</feature>
<accession>A0ABQ8VAQ7</accession>
<evidence type="ECO:0000256" key="1">
    <source>
        <dbReference type="SAM" id="MobiDB-lite"/>
    </source>
</evidence>
<keyword evidence="3" id="KW-1185">Reference proteome</keyword>
<sequence>MKGSGEHCVKIHEDSLMDAWASSRVCQAVVVVEVLSLGGGFEDGSGVRRFSREEGEVPERGRRFLEAHRDPGQRTQFSLLPEQWRTIAAKIESSTSSTRALLELSLLNDQDRLEEDHLELQDFIRRQPQLSTIVEPILSDSRLPLVPAKVLLILKKRKRVIRMGEVPSSECKHSVEPDLGVGNADYRRVVLVLPPQAVSHPEDVEPRTPSRGDTPNKASHPLPSPGVSLPLPPCADTSYGG</sequence>
<organism evidence="2 3">
    <name type="scientific">Lentinula lateritia</name>
    <dbReference type="NCBI Taxonomy" id="40482"/>
    <lineage>
        <taxon>Eukaryota</taxon>
        <taxon>Fungi</taxon>
        <taxon>Dikarya</taxon>
        <taxon>Basidiomycota</taxon>
        <taxon>Agaricomycotina</taxon>
        <taxon>Agaricomycetes</taxon>
        <taxon>Agaricomycetidae</taxon>
        <taxon>Agaricales</taxon>
        <taxon>Marasmiineae</taxon>
        <taxon>Omphalotaceae</taxon>
        <taxon>Lentinula</taxon>
    </lineage>
</organism>
<comment type="caution">
    <text evidence="2">The sequence shown here is derived from an EMBL/GenBank/DDBJ whole genome shotgun (WGS) entry which is preliminary data.</text>
</comment>
<proteinExistence type="predicted"/>
<evidence type="ECO:0000313" key="2">
    <source>
        <dbReference type="EMBL" id="KAJ4484107.1"/>
    </source>
</evidence>
<protein>
    <submittedName>
        <fullName evidence="2">Uncharacterized protein</fullName>
    </submittedName>
</protein>
<dbReference type="Proteomes" id="UP001150217">
    <property type="component" value="Unassembled WGS sequence"/>
</dbReference>